<keyword evidence="1" id="KW-0732">Signal</keyword>
<dbReference type="AlphaFoldDB" id="A0A6A6GXU5"/>
<sequence>MFALYYTLPLLFSSIPLIAAQSSSEDLYLGYTRSVEGDQGSVVYDTAGTPYNGSTSVPDPDVFLNASVHVSEIDLTVTNLTAKINLAAQVLSLLNFNAGVDVSIDEVELLIENVNAHVLLEARLGNLVNMIDDVMNSLDLNPLLATLGSAVTNITNATGSALGGALGGLTGSDNSSTVSARSLNYNIMHNILYSVNNYQGDTHTNRILAQNGDLVDESLDNDGHATGQKTVGNYKTAMTFNGFSKAVETTINGQTATKESEYNYNPFPGLTVISMIYQNAAGTVVGTRVLSEGAGGGSSTIGDEA</sequence>
<reference evidence="2" key="1">
    <citation type="journal article" date="2020" name="Stud. Mycol.">
        <title>101 Dothideomycetes genomes: a test case for predicting lifestyles and emergence of pathogens.</title>
        <authorList>
            <person name="Haridas S."/>
            <person name="Albert R."/>
            <person name="Binder M."/>
            <person name="Bloem J."/>
            <person name="Labutti K."/>
            <person name="Salamov A."/>
            <person name="Andreopoulos B."/>
            <person name="Baker S."/>
            <person name="Barry K."/>
            <person name="Bills G."/>
            <person name="Bluhm B."/>
            <person name="Cannon C."/>
            <person name="Castanera R."/>
            <person name="Culley D."/>
            <person name="Daum C."/>
            <person name="Ezra D."/>
            <person name="Gonzalez J."/>
            <person name="Henrissat B."/>
            <person name="Kuo A."/>
            <person name="Liang C."/>
            <person name="Lipzen A."/>
            <person name="Lutzoni F."/>
            <person name="Magnuson J."/>
            <person name="Mondo S."/>
            <person name="Nolan M."/>
            <person name="Ohm R."/>
            <person name="Pangilinan J."/>
            <person name="Park H.-J."/>
            <person name="Ramirez L."/>
            <person name="Alfaro M."/>
            <person name="Sun H."/>
            <person name="Tritt A."/>
            <person name="Yoshinaga Y."/>
            <person name="Zwiers L.-H."/>
            <person name="Turgeon B."/>
            <person name="Goodwin S."/>
            <person name="Spatafora J."/>
            <person name="Crous P."/>
            <person name="Grigoriev I."/>
        </authorList>
    </citation>
    <scope>NUCLEOTIDE SEQUENCE</scope>
    <source>
        <strain evidence="2">Tuck. ex Michener</strain>
    </source>
</reference>
<dbReference type="EMBL" id="ML991838">
    <property type="protein sequence ID" value="KAF2230624.1"/>
    <property type="molecule type" value="Genomic_DNA"/>
</dbReference>
<accession>A0A6A6GXU5</accession>
<protein>
    <submittedName>
        <fullName evidence="2">Uncharacterized protein</fullName>
    </submittedName>
</protein>
<feature type="chain" id="PRO_5025532166" evidence="1">
    <location>
        <begin position="21"/>
        <end position="305"/>
    </location>
</feature>
<dbReference type="OrthoDB" id="4148174at2759"/>
<evidence type="ECO:0000256" key="1">
    <source>
        <dbReference type="SAM" id="SignalP"/>
    </source>
</evidence>
<dbReference type="Proteomes" id="UP000800092">
    <property type="component" value="Unassembled WGS sequence"/>
</dbReference>
<evidence type="ECO:0000313" key="2">
    <source>
        <dbReference type="EMBL" id="KAF2230624.1"/>
    </source>
</evidence>
<gene>
    <name evidence="2" type="ORF">EV356DRAFT_536225</name>
</gene>
<name>A0A6A6GXU5_VIRVR</name>
<feature type="signal peptide" evidence="1">
    <location>
        <begin position="1"/>
        <end position="20"/>
    </location>
</feature>
<keyword evidence="3" id="KW-1185">Reference proteome</keyword>
<organism evidence="2 3">
    <name type="scientific">Viridothelium virens</name>
    <name type="common">Speckled blister lichen</name>
    <name type="synonym">Trypethelium virens</name>
    <dbReference type="NCBI Taxonomy" id="1048519"/>
    <lineage>
        <taxon>Eukaryota</taxon>
        <taxon>Fungi</taxon>
        <taxon>Dikarya</taxon>
        <taxon>Ascomycota</taxon>
        <taxon>Pezizomycotina</taxon>
        <taxon>Dothideomycetes</taxon>
        <taxon>Dothideomycetes incertae sedis</taxon>
        <taxon>Trypetheliales</taxon>
        <taxon>Trypetheliaceae</taxon>
        <taxon>Viridothelium</taxon>
    </lineage>
</organism>
<evidence type="ECO:0000313" key="3">
    <source>
        <dbReference type="Proteomes" id="UP000800092"/>
    </source>
</evidence>
<proteinExistence type="predicted"/>